<feature type="transmembrane region" description="Helical" evidence="8">
    <location>
        <begin position="1336"/>
        <end position="1355"/>
    </location>
</feature>
<feature type="domain" description="Peptidase M28" evidence="11">
    <location>
        <begin position="243"/>
        <end position="388"/>
    </location>
</feature>
<dbReference type="PROSITE" id="PS51257">
    <property type="entry name" value="PROKAR_LIPOPROTEIN"/>
    <property type="match status" value="1"/>
</dbReference>
<keyword evidence="3 8" id="KW-0812">Transmembrane</keyword>
<name>A0A2S8SVW2_9BACT</name>
<reference evidence="12 13" key="1">
    <citation type="journal article" date="2018" name="Syst. Appl. Microbiol.">
        <title>Abditibacterium utsteinense sp. nov., the first cultivated member of candidate phylum FBP, isolated from ice-free Antarctic soil samples.</title>
        <authorList>
            <person name="Tahon G."/>
            <person name="Tytgat B."/>
            <person name="Lebbe L."/>
            <person name="Carlier A."/>
            <person name="Willems A."/>
        </authorList>
    </citation>
    <scope>NUCLEOTIDE SEQUENCE [LARGE SCALE GENOMIC DNA]</scope>
    <source>
        <strain evidence="12 13">LMG 29911</strain>
    </source>
</reference>
<feature type="transmembrane region" description="Helical" evidence="8">
    <location>
        <begin position="1426"/>
        <end position="1446"/>
    </location>
</feature>
<dbReference type="InParanoid" id="A0A2S8SVW2"/>
<evidence type="ECO:0000256" key="7">
    <source>
        <dbReference type="SAM" id="MobiDB-lite"/>
    </source>
</evidence>
<comment type="caution">
    <text evidence="12">The sequence shown here is derived from an EMBL/GenBank/DDBJ whole genome shotgun (WGS) entry which is preliminary data.</text>
</comment>
<comment type="subcellular location">
    <subcellularLocation>
        <location evidence="1">Cell membrane</location>
        <topology evidence="1">Multi-pass membrane protein</topology>
    </subcellularLocation>
</comment>
<evidence type="ECO:0000313" key="13">
    <source>
        <dbReference type="Proteomes" id="UP000237684"/>
    </source>
</evidence>
<feature type="compositionally biased region" description="Polar residues" evidence="7">
    <location>
        <begin position="1532"/>
        <end position="1549"/>
    </location>
</feature>
<dbReference type="SUPFAM" id="SSF53187">
    <property type="entry name" value="Zn-dependent exopeptidases"/>
    <property type="match status" value="1"/>
</dbReference>
<feature type="chain" id="PRO_5015399907" evidence="9">
    <location>
        <begin position="29"/>
        <end position="1704"/>
    </location>
</feature>
<sequence length="1704" mass="183564">MRWPRRPFPLFSLLAVACATLCPASSFAQNSDVAARLNADISALTAFPSRVPGTPGNRAAATLVEARFKQIGLENVRADHDFVTAPVTQSASLTVRGRALEISPIYPNHVVASTTPIAGLSGPLVYAGQGRPVDFNGQKVSGSIVALDFNSGMNWITAADLGAKAIVFLEPTSTDRGEGERKFTYLPVEVPRFYARGLAANAIRTANGQDVVVKSLVEWNRVKVANVLGFLRGKNPPANTKDKPAANTVVVGAYFDSMSVVPDLAPGAEAAGNMAALLEIARRFKANPPAYNVLFVANGSHHMALAGVRNFLADHVIDASGKADDAKKAEIASYRAYVGLDLTSRTHTVGMFAKSWFYNQMTVGSENILLNQFSNLAKSVGRYAQEEADKRKVPIEEAFVDGITGREGRTWRSYLPSQIALDSEAATMASLPGISFATANDARLLQDTPFDTMAAMNLPNLTAQVVSVEGLMRRTLSDVAEGDVKGAPLLPATSVLSKNFGFVTGRAIFRDVSKATSFLPDTPLPDSQIGNAGTQAVGAIVSDRMGGPTLENKSYSGVRGVMIERAQYSLGKTGTNQVAQFTFVGPRVGDPKGGGTPNYEFEAFAINRDGHMIFAPDRGSQRQSFIPTFNKANATLTYKDAKLRQIDPQASLICFAARAVTIFDTLDQRYFSILKEMTVLDARTDANPVEYSFLRPNAPNGVAEIEPIAVVFAKQNERFKLIMAAGLLGKRLVLLRTETPDLKTQPISYEGAGFTASSESEANRIPHVAFQTALDLWTLDQQRIQLLKGFGINNERVDALHGAAGCPAGEKTAFKCPRDAVSLPSGGSLKLATDALGAQQYDTFYREARRAFGLESRAYPDVEATSQDVLKGIIFYLALLLPFAYFMERILFGFHDVRKQIVGTSLVFLAVFTAIRFVHPAFELAATPFIILLAFVILALTVVVTAFLQSKFEAELKRMKQGVHYADMGRLSALGAALSLGVANMRRRPTRTALTCTTLILLTFTVLSFTSVTANIANFARPYGDGRVPAYQGFLIRQPDWGAMPEVAVASMRNEITAQKLGEPALRAWYLSRDQGEPLQLRVNSESQPNNFYYAPALVGMTPQEAAIGSPITKTILPGGRWFQSGDTDVALLPRDVLLDEATRVAERPAAENGAASAAPAVTGVGTALGTQPGSPLGLTLENAVGSKIQVGGKTFTVIGVFDDRKWYGRQATDNLRDVDNEEFTPVDYSSDSTRQNQTAGSNAAAQGSEVQVQRYEHMQANALLVIPYQTALNMGATTRSFAVGIRNPAAAQSELEDLMQRAALGIFGAVPDQAQGGKLTSKLYSSVEATSYEGFASLAVPVLIAALIIANTMLGSVYERTREIGIYSSIGLAPIHIATLFIAEAIVYAVLGSISGYLIAQITAKIITATNLLPGITLNYSSSSAVIATLIVMMTVLLSTLYPAYAASRLANPDSEKKDLGEPVGDLWRLQFPFTVSGLQSLGMAQFLADFFEQHTDTSVGKFYTDKVNFNGLSLSAAVDLLNEGVLDPQLSASGEDGSQSNGKTNGSAPGAAPKKTPLRRMPKLSETAPLSGTDSAVMPTTPPKGGRIELESIAADPQTEVYRLSMRTWLAPFDMGVSQDTDIILLPSPEAGLYELQLRLERRSGEIAAWKRVNREFMTELRKQLLVWRTVKPAQQQEYILRGRAHLAAQKVPVEEPGAVVV</sequence>
<feature type="transmembrane region" description="Helical" evidence="8">
    <location>
        <begin position="901"/>
        <end position="919"/>
    </location>
</feature>
<evidence type="ECO:0000256" key="8">
    <source>
        <dbReference type="SAM" id="Phobius"/>
    </source>
</evidence>
<evidence type="ECO:0000256" key="2">
    <source>
        <dbReference type="ARBA" id="ARBA00022475"/>
    </source>
</evidence>
<feature type="transmembrane region" description="Helical" evidence="8">
    <location>
        <begin position="925"/>
        <end position="948"/>
    </location>
</feature>
<evidence type="ECO:0000256" key="3">
    <source>
        <dbReference type="ARBA" id="ARBA00022692"/>
    </source>
</evidence>
<evidence type="ECO:0000256" key="4">
    <source>
        <dbReference type="ARBA" id="ARBA00022989"/>
    </source>
</evidence>
<keyword evidence="9" id="KW-0732">Signal</keyword>
<evidence type="ECO:0000256" key="1">
    <source>
        <dbReference type="ARBA" id="ARBA00004651"/>
    </source>
</evidence>
<evidence type="ECO:0000256" key="6">
    <source>
        <dbReference type="ARBA" id="ARBA00038076"/>
    </source>
</evidence>
<dbReference type="Gene3D" id="3.50.30.30">
    <property type="match status" value="1"/>
</dbReference>
<dbReference type="PANTHER" id="PTHR30572">
    <property type="entry name" value="MEMBRANE COMPONENT OF TRANSPORTER-RELATED"/>
    <property type="match status" value="1"/>
</dbReference>
<keyword evidence="13" id="KW-1185">Reference proteome</keyword>
<comment type="similarity">
    <text evidence="6">Belongs to the ABC-4 integral membrane protein family.</text>
</comment>
<dbReference type="GO" id="GO:0022857">
    <property type="term" value="F:transmembrane transporter activity"/>
    <property type="evidence" value="ECO:0007669"/>
    <property type="project" value="TreeGrafter"/>
</dbReference>
<feature type="domain" description="ABC3 transporter permease C-terminal" evidence="10">
    <location>
        <begin position="1341"/>
        <end position="1450"/>
    </location>
</feature>
<organism evidence="12 13">
    <name type="scientific">Abditibacterium utsteinense</name>
    <dbReference type="NCBI Taxonomy" id="1960156"/>
    <lineage>
        <taxon>Bacteria</taxon>
        <taxon>Pseudomonadati</taxon>
        <taxon>Abditibacteriota</taxon>
        <taxon>Abditibacteriia</taxon>
        <taxon>Abditibacteriales</taxon>
        <taxon>Abditibacteriaceae</taxon>
        <taxon>Abditibacterium</taxon>
    </lineage>
</organism>
<evidence type="ECO:0000259" key="11">
    <source>
        <dbReference type="Pfam" id="PF04389"/>
    </source>
</evidence>
<evidence type="ECO:0000256" key="5">
    <source>
        <dbReference type="ARBA" id="ARBA00023136"/>
    </source>
</evidence>
<dbReference type="InterPro" id="IPR046450">
    <property type="entry name" value="PA_dom_sf"/>
</dbReference>
<dbReference type="Pfam" id="PF04389">
    <property type="entry name" value="Peptidase_M28"/>
    <property type="match status" value="1"/>
</dbReference>
<proteinExistence type="inferred from homology"/>
<dbReference type="InterPro" id="IPR003838">
    <property type="entry name" value="ABC3_permease_C"/>
</dbReference>
<dbReference type="EMBL" id="NIGF01000003">
    <property type="protein sequence ID" value="PQV64936.1"/>
    <property type="molecule type" value="Genomic_DNA"/>
</dbReference>
<feature type="compositionally biased region" description="Polar residues" evidence="7">
    <location>
        <begin position="1228"/>
        <end position="1246"/>
    </location>
</feature>
<feature type="transmembrane region" description="Helical" evidence="8">
    <location>
        <begin position="1367"/>
        <end position="1389"/>
    </location>
</feature>
<feature type="transmembrane region" description="Helical" evidence="8">
    <location>
        <begin position="993"/>
        <end position="1012"/>
    </location>
</feature>
<evidence type="ECO:0000313" key="12">
    <source>
        <dbReference type="EMBL" id="PQV64936.1"/>
    </source>
</evidence>
<gene>
    <name evidence="12" type="ORF">B1R32_103203</name>
</gene>
<accession>A0A2S8SVW2</accession>
<dbReference type="GO" id="GO:0005886">
    <property type="term" value="C:plasma membrane"/>
    <property type="evidence" value="ECO:0007669"/>
    <property type="project" value="UniProtKB-SubCell"/>
</dbReference>
<protein>
    <submittedName>
        <fullName evidence="12">FtsX-like permease family protein</fullName>
    </submittedName>
</protein>
<evidence type="ECO:0000259" key="10">
    <source>
        <dbReference type="Pfam" id="PF02687"/>
    </source>
</evidence>
<keyword evidence="2" id="KW-1003">Cell membrane</keyword>
<dbReference type="InterPro" id="IPR050250">
    <property type="entry name" value="Macrolide_Exporter_MacB"/>
</dbReference>
<feature type="signal peptide" evidence="9">
    <location>
        <begin position="1"/>
        <end position="28"/>
    </location>
</feature>
<dbReference type="InterPro" id="IPR007484">
    <property type="entry name" value="Peptidase_M28"/>
</dbReference>
<dbReference type="Pfam" id="PF02687">
    <property type="entry name" value="FtsX"/>
    <property type="match status" value="1"/>
</dbReference>
<feature type="transmembrane region" description="Helical" evidence="8">
    <location>
        <begin position="1395"/>
        <end position="1414"/>
    </location>
</feature>
<dbReference type="OrthoDB" id="9773692at2"/>
<evidence type="ECO:0000256" key="9">
    <source>
        <dbReference type="SAM" id="SignalP"/>
    </source>
</evidence>
<dbReference type="Gene3D" id="3.40.630.10">
    <property type="entry name" value="Zn peptidases"/>
    <property type="match status" value="1"/>
</dbReference>
<feature type="region of interest" description="Disordered" evidence="7">
    <location>
        <begin position="1222"/>
        <end position="1246"/>
    </location>
</feature>
<dbReference type="RefSeq" id="WP_157947535.1">
    <property type="nucleotide sequence ID" value="NZ_NIGF01000003.1"/>
</dbReference>
<dbReference type="PANTHER" id="PTHR30572:SF4">
    <property type="entry name" value="ABC TRANSPORTER PERMEASE YTRF"/>
    <property type="match status" value="1"/>
</dbReference>
<dbReference type="Proteomes" id="UP000237684">
    <property type="component" value="Unassembled WGS sequence"/>
</dbReference>
<feature type="region of interest" description="Disordered" evidence="7">
    <location>
        <begin position="1531"/>
        <end position="1589"/>
    </location>
</feature>
<keyword evidence="4 8" id="KW-1133">Transmembrane helix</keyword>
<feature type="transmembrane region" description="Helical" evidence="8">
    <location>
        <begin position="873"/>
        <end position="894"/>
    </location>
</feature>
<dbReference type="SUPFAM" id="SSF52025">
    <property type="entry name" value="PA domain"/>
    <property type="match status" value="1"/>
</dbReference>
<keyword evidence="5 8" id="KW-0472">Membrane</keyword>